<keyword evidence="2" id="KW-0812">Transmembrane</keyword>
<evidence type="ECO:0000313" key="3">
    <source>
        <dbReference type="EMBL" id="KAF2095829.1"/>
    </source>
</evidence>
<dbReference type="OrthoDB" id="191995at2759"/>
<feature type="region of interest" description="Disordered" evidence="1">
    <location>
        <begin position="1"/>
        <end position="61"/>
    </location>
</feature>
<dbReference type="EMBL" id="ML978130">
    <property type="protein sequence ID" value="KAF2095829.1"/>
    <property type="molecule type" value="Genomic_DNA"/>
</dbReference>
<keyword evidence="2" id="KW-0472">Membrane</keyword>
<feature type="compositionally biased region" description="Basic and acidic residues" evidence="1">
    <location>
        <begin position="107"/>
        <end position="123"/>
    </location>
</feature>
<dbReference type="AlphaFoldDB" id="A0A9P4M7H3"/>
<dbReference type="PANTHER" id="PTHR36840">
    <property type="entry name" value="BLL5714 PROTEIN"/>
    <property type="match status" value="1"/>
</dbReference>
<feature type="transmembrane region" description="Helical" evidence="2">
    <location>
        <begin position="145"/>
        <end position="167"/>
    </location>
</feature>
<feature type="compositionally biased region" description="Basic residues" evidence="1">
    <location>
        <begin position="43"/>
        <end position="53"/>
    </location>
</feature>
<feature type="transmembrane region" description="Helical" evidence="2">
    <location>
        <begin position="173"/>
        <end position="194"/>
    </location>
</feature>
<evidence type="ECO:0000256" key="2">
    <source>
        <dbReference type="SAM" id="Phobius"/>
    </source>
</evidence>
<proteinExistence type="predicted"/>
<dbReference type="InterPro" id="IPR010640">
    <property type="entry name" value="Low_temperature_requirement_A"/>
</dbReference>
<feature type="region of interest" description="Disordered" evidence="1">
    <location>
        <begin position="107"/>
        <end position="134"/>
    </location>
</feature>
<feature type="compositionally biased region" description="Basic and acidic residues" evidence="1">
    <location>
        <begin position="33"/>
        <end position="42"/>
    </location>
</feature>
<comment type="caution">
    <text evidence="3">The sequence shown here is derived from an EMBL/GenBank/DDBJ whole genome shotgun (WGS) entry which is preliminary data.</text>
</comment>
<keyword evidence="2" id="KW-1133">Transmembrane helix</keyword>
<organism evidence="3 4">
    <name type="scientific">Rhizodiscina lignyota</name>
    <dbReference type="NCBI Taxonomy" id="1504668"/>
    <lineage>
        <taxon>Eukaryota</taxon>
        <taxon>Fungi</taxon>
        <taxon>Dikarya</taxon>
        <taxon>Ascomycota</taxon>
        <taxon>Pezizomycotina</taxon>
        <taxon>Dothideomycetes</taxon>
        <taxon>Pleosporomycetidae</taxon>
        <taxon>Aulographales</taxon>
        <taxon>Rhizodiscinaceae</taxon>
        <taxon>Rhizodiscina</taxon>
    </lineage>
</organism>
<name>A0A9P4M7H3_9PEZI</name>
<protein>
    <recommendedName>
        <fullName evidence="5">Low temperature requirement protein A</fullName>
    </recommendedName>
</protein>
<feature type="transmembrane region" description="Helical" evidence="2">
    <location>
        <begin position="264"/>
        <end position="284"/>
    </location>
</feature>
<feature type="transmembrane region" description="Helical" evidence="2">
    <location>
        <begin position="206"/>
        <end position="224"/>
    </location>
</feature>
<evidence type="ECO:0008006" key="5">
    <source>
        <dbReference type="Google" id="ProtNLM"/>
    </source>
</evidence>
<feature type="transmembrane region" description="Helical" evidence="2">
    <location>
        <begin position="361"/>
        <end position="385"/>
    </location>
</feature>
<feature type="compositionally biased region" description="Polar residues" evidence="1">
    <location>
        <begin position="22"/>
        <end position="32"/>
    </location>
</feature>
<dbReference type="Pfam" id="PF06772">
    <property type="entry name" value="LtrA"/>
    <property type="match status" value="1"/>
</dbReference>
<evidence type="ECO:0000313" key="4">
    <source>
        <dbReference type="Proteomes" id="UP000799772"/>
    </source>
</evidence>
<sequence>MPEPESSPDQSLSPVLLAPIEPTSSGVQLTSTDTEKDPDVKERKGHHGHRKNQLHREVSEEELEHVEVRGIARRFVVSRPRALQYTYHDQVISNVVRDEEMAFRRSARPELSDLSREDSEESHHHHHHDPGNAEGIAKSRERVDLFIDLIWVGIISNLSEVYSALFFDPEQSQGLAVGVFIIAFTASWRIWNILREFMSNYYMDDVLQRLFIFWILVLSVFYGNQLAYLPEDIEKYKHYVIILYLFIRASFAAMEAIYAIFIPWLRWVCVFHTVLMLPAVGLWIAGMELKGNKALGPILCALVWEYFVPVALDTKVANRLTPNQYRKALDPRHFQSRFASFFILAVGEGVLQLISRGPLGVGITGTAAVSVWSLNIYFIISFLYFNRDQSKYYIPAVRRKGWRVLLWVSFHIPLFSSFLTLASSVMFMLRNHAQLPENVDQNDEKVPAEDLRDYIYSSMWTMSVSLSIILISMTCLALLDKSLDPPGTLRVNNRYVRLSGRIVYVVVILTVPIKKDLSMDLYLGIAGVMMSFLTSWEWVVSLEKGGSFFEPRGLTAILSSNRRAKKQFSSVPDAIRPNNEGA</sequence>
<feature type="transmembrane region" description="Helical" evidence="2">
    <location>
        <begin position="405"/>
        <end position="429"/>
    </location>
</feature>
<accession>A0A9P4M7H3</accession>
<dbReference type="Proteomes" id="UP000799772">
    <property type="component" value="Unassembled WGS sequence"/>
</dbReference>
<keyword evidence="4" id="KW-1185">Reference proteome</keyword>
<feature type="transmembrane region" description="Helical" evidence="2">
    <location>
        <begin position="236"/>
        <end position="257"/>
    </location>
</feature>
<feature type="transmembrane region" description="Helical" evidence="2">
    <location>
        <begin position="454"/>
        <end position="479"/>
    </location>
</feature>
<evidence type="ECO:0000256" key="1">
    <source>
        <dbReference type="SAM" id="MobiDB-lite"/>
    </source>
</evidence>
<reference evidence="3" key="1">
    <citation type="journal article" date="2020" name="Stud. Mycol.">
        <title>101 Dothideomycetes genomes: a test case for predicting lifestyles and emergence of pathogens.</title>
        <authorList>
            <person name="Haridas S."/>
            <person name="Albert R."/>
            <person name="Binder M."/>
            <person name="Bloem J."/>
            <person name="Labutti K."/>
            <person name="Salamov A."/>
            <person name="Andreopoulos B."/>
            <person name="Baker S."/>
            <person name="Barry K."/>
            <person name="Bills G."/>
            <person name="Bluhm B."/>
            <person name="Cannon C."/>
            <person name="Castanera R."/>
            <person name="Culley D."/>
            <person name="Daum C."/>
            <person name="Ezra D."/>
            <person name="Gonzalez J."/>
            <person name="Henrissat B."/>
            <person name="Kuo A."/>
            <person name="Liang C."/>
            <person name="Lipzen A."/>
            <person name="Lutzoni F."/>
            <person name="Magnuson J."/>
            <person name="Mondo S."/>
            <person name="Nolan M."/>
            <person name="Ohm R."/>
            <person name="Pangilinan J."/>
            <person name="Park H.-J."/>
            <person name="Ramirez L."/>
            <person name="Alfaro M."/>
            <person name="Sun H."/>
            <person name="Tritt A."/>
            <person name="Yoshinaga Y."/>
            <person name="Zwiers L.-H."/>
            <person name="Turgeon B."/>
            <person name="Goodwin S."/>
            <person name="Spatafora J."/>
            <person name="Crous P."/>
            <person name="Grigoriev I."/>
        </authorList>
    </citation>
    <scope>NUCLEOTIDE SEQUENCE</scope>
    <source>
        <strain evidence="3">CBS 133067</strain>
    </source>
</reference>
<dbReference type="PANTHER" id="PTHR36840:SF1">
    <property type="entry name" value="BLL5714 PROTEIN"/>
    <property type="match status" value="1"/>
</dbReference>
<feature type="transmembrane region" description="Helical" evidence="2">
    <location>
        <begin position="519"/>
        <end position="539"/>
    </location>
</feature>
<feature type="transmembrane region" description="Helical" evidence="2">
    <location>
        <begin position="338"/>
        <end position="355"/>
    </location>
</feature>
<gene>
    <name evidence="3" type="ORF">NA57DRAFT_58899</name>
</gene>